<dbReference type="Gene3D" id="3.10.105.10">
    <property type="entry name" value="Dipeptide-binding Protein, Domain 3"/>
    <property type="match status" value="1"/>
</dbReference>
<sequence length="543" mass="57840">MNITRPRTMTRTTTTRTASAVALSAALAVALCSCSSGSGDAGSGGSATTPSTGASTETTSAEPQPGGTLTFARTQSPTSLDLHREITANNAFAIDKVFEPLLAFDAEGQIEPWLASEYSSSDDGLVWTFTLRDGVTFSDGTPLTPADVVFSLQRHLDIGGPLPLGAPITSIEAQGENTVVITLSAPYTPFAAELAGFANGILPKDLGGVDEATFFKNPVGTGPFVVDEWTEGGDISFTANESYWQDGKPYLDEVVYRLVQDDNQLVAQLQAGQVDVIDSVSSANVATLQSNTSLAVSITPGWQVEELFFNTLDEHFKDRDVRRAVSYALDREGIVQATSFGTAEVAGSVLPPSIPGYDDSITTLDYDVEAAKDAIADSAYPDGFSTSLLIASGNDLRAQEAQIIQAQLAEIGITVQIESIDLAAFRERFRAFDYSFMLNGATSDAADPNGIVTFQADPEGGTNGYWTHYSNDEVTQLITEGRTLPDGDERTQVYSQIQQLIADDAPFIPLSYPSNIKASSAKVQGLTVLPNGSVRLQDTWLEQ</sequence>
<keyword evidence="2" id="KW-0813">Transport</keyword>
<dbReference type="GO" id="GO:0042597">
    <property type="term" value="C:periplasmic space"/>
    <property type="evidence" value="ECO:0007669"/>
    <property type="project" value="UniProtKB-ARBA"/>
</dbReference>
<dbReference type="GO" id="GO:0043190">
    <property type="term" value="C:ATP-binding cassette (ABC) transporter complex"/>
    <property type="evidence" value="ECO:0007669"/>
    <property type="project" value="InterPro"/>
</dbReference>
<dbReference type="InterPro" id="IPR030678">
    <property type="entry name" value="Peptide/Ni-bd"/>
</dbReference>
<dbReference type="CDD" id="cd00995">
    <property type="entry name" value="PBP2_NikA_DppA_OppA_like"/>
    <property type="match status" value="1"/>
</dbReference>
<dbReference type="InterPro" id="IPR000914">
    <property type="entry name" value="SBP_5_dom"/>
</dbReference>
<feature type="compositionally biased region" description="Low complexity" evidence="4">
    <location>
        <begin position="46"/>
        <end position="61"/>
    </location>
</feature>
<feature type="region of interest" description="Disordered" evidence="4">
    <location>
        <begin position="39"/>
        <end position="75"/>
    </location>
</feature>
<feature type="signal peptide" evidence="5">
    <location>
        <begin position="1"/>
        <end position="41"/>
    </location>
</feature>
<organism evidence="7 8">
    <name type="scientific">Sanguibacter inulinus</name>
    <dbReference type="NCBI Taxonomy" id="60922"/>
    <lineage>
        <taxon>Bacteria</taxon>
        <taxon>Bacillati</taxon>
        <taxon>Actinomycetota</taxon>
        <taxon>Actinomycetes</taxon>
        <taxon>Micrococcales</taxon>
        <taxon>Sanguibacteraceae</taxon>
        <taxon>Sanguibacter</taxon>
    </lineage>
</organism>
<evidence type="ECO:0000256" key="4">
    <source>
        <dbReference type="SAM" id="MobiDB-lite"/>
    </source>
</evidence>
<feature type="domain" description="Solute-binding protein family 5" evidence="6">
    <location>
        <begin position="109"/>
        <end position="456"/>
    </location>
</feature>
<proteinExistence type="inferred from homology"/>
<dbReference type="PANTHER" id="PTHR30290:SF9">
    <property type="entry name" value="OLIGOPEPTIDE-BINDING PROTEIN APPA"/>
    <property type="match status" value="1"/>
</dbReference>
<dbReference type="Proteomes" id="UP000561011">
    <property type="component" value="Unassembled WGS sequence"/>
</dbReference>
<protein>
    <submittedName>
        <fullName evidence="7">ABC transporter substrate-binding protein</fullName>
    </submittedName>
</protein>
<evidence type="ECO:0000313" key="7">
    <source>
        <dbReference type="EMBL" id="NYS95062.1"/>
    </source>
</evidence>
<dbReference type="AlphaFoldDB" id="A0A853EZP8"/>
<dbReference type="PIRSF" id="PIRSF002741">
    <property type="entry name" value="MppA"/>
    <property type="match status" value="1"/>
</dbReference>
<evidence type="ECO:0000256" key="2">
    <source>
        <dbReference type="ARBA" id="ARBA00022448"/>
    </source>
</evidence>
<keyword evidence="3 5" id="KW-0732">Signal</keyword>
<gene>
    <name evidence="7" type="ORF">HZZ10_16210</name>
</gene>
<dbReference type="GO" id="GO:1904680">
    <property type="term" value="F:peptide transmembrane transporter activity"/>
    <property type="evidence" value="ECO:0007669"/>
    <property type="project" value="TreeGrafter"/>
</dbReference>
<accession>A0A853EZP8</accession>
<dbReference type="Pfam" id="PF00496">
    <property type="entry name" value="SBP_bac_5"/>
    <property type="match status" value="1"/>
</dbReference>
<reference evidence="7 8" key="1">
    <citation type="submission" date="2020-07" db="EMBL/GenBank/DDBJ databases">
        <title>MOT database genomes.</title>
        <authorList>
            <person name="Joseph S."/>
            <person name="Aduse-Opoku J."/>
            <person name="Hashim A."/>
            <person name="Wade W."/>
            <person name="Curtis M."/>
        </authorList>
    </citation>
    <scope>NUCLEOTIDE SEQUENCE [LARGE SCALE GENOMIC DNA]</scope>
    <source>
        <strain evidence="7 8">DSM 100099</strain>
    </source>
</reference>
<dbReference type="Gene3D" id="3.40.190.10">
    <property type="entry name" value="Periplasmic binding protein-like II"/>
    <property type="match status" value="1"/>
</dbReference>
<dbReference type="PANTHER" id="PTHR30290">
    <property type="entry name" value="PERIPLASMIC BINDING COMPONENT OF ABC TRANSPORTER"/>
    <property type="match status" value="1"/>
</dbReference>
<dbReference type="EMBL" id="JACBYE010000053">
    <property type="protein sequence ID" value="NYS95062.1"/>
    <property type="molecule type" value="Genomic_DNA"/>
</dbReference>
<dbReference type="RefSeq" id="WP_179914292.1">
    <property type="nucleotide sequence ID" value="NZ_JACBYE010000053.1"/>
</dbReference>
<name>A0A853EZP8_9MICO</name>
<evidence type="ECO:0000256" key="3">
    <source>
        <dbReference type="ARBA" id="ARBA00022729"/>
    </source>
</evidence>
<dbReference type="InterPro" id="IPR039424">
    <property type="entry name" value="SBP_5"/>
</dbReference>
<keyword evidence="8" id="KW-1185">Reference proteome</keyword>
<dbReference type="SUPFAM" id="SSF53850">
    <property type="entry name" value="Periplasmic binding protein-like II"/>
    <property type="match status" value="1"/>
</dbReference>
<evidence type="ECO:0000313" key="8">
    <source>
        <dbReference type="Proteomes" id="UP000561011"/>
    </source>
</evidence>
<evidence type="ECO:0000259" key="6">
    <source>
        <dbReference type="Pfam" id="PF00496"/>
    </source>
</evidence>
<dbReference type="GO" id="GO:0015833">
    <property type="term" value="P:peptide transport"/>
    <property type="evidence" value="ECO:0007669"/>
    <property type="project" value="TreeGrafter"/>
</dbReference>
<dbReference type="PROSITE" id="PS51257">
    <property type="entry name" value="PROKAR_LIPOPROTEIN"/>
    <property type="match status" value="1"/>
</dbReference>
<evidence type="ECO:0000256" key="5">
    <source>
        <dbReference type="SAM" id="SignalP"/>
    </source>
</evidence>
<comment type="similarity">
    <text evidence="1">Belongs to the bacterial solute-binding protein 5 family.</text>
</comment>
<feature type="chain" id="PRO_5033001911" evidence="5">
    <location>
        <begin position="42"/>
        <end position="543"/>
    </location>
</feature>
<comment type="caution">
    <text evidence="7">The sequence shown here is derived from an EMBL/GenBank/DDBJ whole genome shotgun (WGS) entry which is preliminary data.</text>
</comment>
<evidence type="ECO:0000256" key="1">
    <source>
        <dbReference type="ARBA" id="ARBA00005695"/>
    </source>
</evidence>